<name>A0A8J8NB28_HALGN</name>
<evidence type="ECO:0000313" key="3">
    <source>
        <dbReference type="Proteomes" id="UP000785679"/>
    </source>
</evidence>
<comment type="caution">
    <text evidence="2">The sequence shown here is derived from an EMBL/GenBank/DDBJ whole genome shotgun (WGS) entry which is preliminary data.</text>
</comment>
<dbReference type="Proteomes" id="UP000785679">
    <property type="component" value="Unassembled WGS sequence"/>
</dbReference>
<evidence type="ECO:0000256" key="1">
    <source>
        <dbReference type="SAM" id="Phobius"/>
    </source>
</evidence>
<keyword evidence="1" id="KW-0472">Membrane</keyword>
<accession>A0A8J8NB28</accession>
<organism evidence="2 3">
    <name type="scientific">Halteria grandinella</name>
    <dbReference type="NCBI Taxonomy" id="5974"/>
    <lineage>
        <taxon>Eukaryota</taxon>
        <taxon>Sar</taxon>
        <taxon>Alveolata</taxon>
        <taxon>Ciliophora</taxon>
        <taxon>Intramacronucleata</taxon>
        <taxon>Spirotrichea</taxon>
        <taxon>Stichotrichia</taxon>
        <taxon>Sporadotrichida</taxon>
        <taxon>Halteriidae</taxon>
        <taxon>Halteria</taxon>
    </lineage>
</organism>
<keyword evidence="1" id="KW-0812">Transmembrane</keyword>
<dbReference type="AlphaFoldDB" id="A0A8J8NB28"/>
<keyword evidence="1" id="KW-1133">Transmembrane helix</keyword>
<protein>
    <recommendedName>
        <fullName evidence="4">Transmembrane protein</fullName>
    </recommendedName>
</protein>
<dbReference type="EMBL" id="RRYP01029844">
    <property type="protein sequence ID" value="TNV71385.1"/>
    <property type="molecule type" value="Genomic_DNA"/>
</dbReference>
<evidence type="ECO:0000313" key="2">
    <source>
        <dbReference type="EMBL" id="TNV71385.1"/>
    </source>
</evidence>
<proteinExistence type="predicted"/>
<keyword evidence="3" id="KW-1185">Reference proteome</keyword>
<evidence type="ECO:0008006" key="4">
    <source>
        <dbReference type="Google" id="ProtNLM"/>
    </source>
</evidence>
<feature type="transmembrane region" description="Helical" evidence="1">
    <location>
        <begin position="84"/>
        <end position="104"/>
    </location>
</feature>
<gene>
    <name evidence="2" type="ORF">FGO68_gene8677</name>
</gene>
<reference evidence="2" key="1">
    <citation type="submission" date="2019-06" db="EMBL/GenBank/DDBJ databases">
        <authorList>
            <person name="Zheng W."/>
        </authorList>
    </citation>
    <scope>NUCLEOTIDE SEQUENCE</scope>
    <source>
        <strain evidence="2">QDHG01</strain>
    </source>
</reference>
<sequence length="223" mass="26779">MMINMLTFFINLKQYFKQVIFLVLRKMQGFVYGVREKSVGRNGFRKGMFQQEIFMENQQIAGVLAIHCLQIQVLYLIGCCKAQHTFIIIVMLLAILYFTCCISFQGNTIIMAHKTFPDFIFNKNTFVQVDHAYHRMFRFRQRQKFVKMRDRLYGIHTQDLQQQRQQLFEFIKPSQIWAPFSVFHSRFFASLRYAKRAPFKPGRITILLYKPNRFLKPVRFELL</sequence>